<dbReference type="InterPro" id="IPR017884">
    <property type="entry name" value="SANT_dom"/>
</dbReference>
<dbReference type="PANTHER" id="PTHR12802">
    <property type="entry name" value="SWI/SNF COMPLEX-RELATED"/>
    <property type="match status" value="1"/>
</dbReference>
<feature type="region of interest" description="Disordered" evidence="6">
    <location>
        <begin position="544"/>
        <end position="601"/>
    </location>
</feature>
<name>A0AAQ3X6Q5_PASNO</name>
<feature type="region of interest" description="Disordered" evidence="6">
    <location>
        <begin position="227"/>
        <end position="246"/>
    </location>
</feature>
<dbReference type="InterPro" id="IPR006447">
    <property type="entry name" value="Myb_dom_plants"/>
</dbReference>
<dbReference type="CDD" id="cd00167">
    <property type="entry name" value="SANT"/>
    <property type="match status" value="1"/>
</dbReference>
<dbReference type="InterPro" id="IPR009057">
    <property type="entry name" value="Homeodomain-like_sf"/>
</dbReference>
<feature type="region of interest" description="Disordered" evidence="6">
    <location>
        <begin position="52"/>
        <end position="130"/>
    </location>
</feature>
<dbReference type="Pfam" id="PF00249">
    <property type="entry name" value="Myb_DNA-binding"/>
    <property type="match status" value="1"/>
</dbReference>
<evidence type="ECO:0000256" key="1">
    <source>
        <dbReference type="ARBA" id="ARBA00004123"/>
    </source>
</evidence>
<evidence type="ECO:0000256" key="5">
    <source>
        <dbReference type="ARBA" id="ARBA00023242"/>
    </source>
</evidence>
<feature type="domain" description="Myb-like" evidence="7">
    <location>
        <begin position="251"/>
        <end position="301"/>
    </location>
</feature>
<feature type="compositionally biased region" description="Polar residues" evidence="6">
    <location>
        <begin position="544"/>
        <end position="590"/>
    </location>
</feature>
<dbReference type="GO" id="GO:0003677">
    <property type="term" value="F:DNA binding"/>
    <property type="evidence" value="ECO:0007669"/>
    <property type="project" value="UniProtKB-KW"/>
</dbReference>
<keyword evidence="3" id="KW-0238">DNA-binding</keyword>
<dbReference type="InterPro" id="IPR001005">
    <property type="entry name" value="SANT/Myb"/>
</dbReference>
<reference evidence="10 11" key="1">
    <citation type="submission" date="2024-02" db="EMBL/GenBank/DDBJ databases">
        <title>High-quality chromosome-scale genome assembly of Pensacola bahiagrass (Paspalum notatum Flugge var. saurae).</title>
        <authorList>
            <person name="Vega J.M."/>
            <person name="Podio M."/>
            <person name="Orjuela J."/>
            <person name="Siena L.A."/>
            <person name="Pessino S.C."/>
            <person name="Combes M.C."/>
            <person name="Mariac C."/>
            <person name="Albertini E."/>
            <person name="Pupilli F."/>
            <person name="Ortiz J.P.A."/>
            <person name="Leblanc O."/>
        </authorList>
    </citation>
    <scope>NUCLEOTIDE SEQUENCE [LARGE SCALE GENOMIC DNA]</scope>
    <source>
        <strain evidence="10">R1</strain>
        <tissue evidence="10">Leaf</tissue>
    </source>
</reference>
<dbReference type="SMART" id="SM00717">
    <property type="entry name" value="SANT"/>
    <property type="match status" value="1"/>
</dbReference>
<comment type="subcellular location">
    <subcellularLocation>
        <location evidence="1">Nucleus</location>
    </subcellularLocation>
</comment>
<keyword evidence="5" id="KW-0539">Nucleus</keyword>
<feature type="region of interest" description="Disordered" evidence="6">
    <location>
        <begin position="306"/>
        <end position="342"/>
    </location>
</feature>
<dbReference type="Gene3D" id="1.10.10.60">
    <property type="entry name" value="Homeodomain-like"/>
    <property type="match status" value="1"/>
</dbReference>
<evidence type="ECO:0000256" key="4">
    <source>
        <dbReference type="ARBA" id="ARBA00023163"/>
    </source>
</evidence>
<feature type="compositionally biased region" description="Polar residues" evidence="6">
    <location>
        <begin position="476"/>
        <end position="485"/>
    </location>
</feature>
<dbReference type="FunFam" id="1.10.10.60:FF:000023">
    <property type="entry name" value="protein REVEILLE 6 isoform X1"/>
    <property type="match status" value="1"/>
</dbReference>
<keyword evidence="11" id="KW-1185">Reference proteome</keyword>
<evidence type="ECO:0000259" key="8">
    <source>
        <dbReference type="PROSITE" id="PS51293"/>
    </source>
</evidence>
<evidence type="ECO:0000256" key="3">
    <source>
        <dbReference type="ARBA" id="ARBA00023125"/>
    </source>
</evidence>
<evidence type="ECO:0000313" key="11">
    <source>
        <dbReference type="Proteomes" id="UP001341281"/>
    </source>
</evidence>
<sequence>MDRNTSHPTTAHGFTRARSRTGAAAAAIIAQAGCGCGACGCGGGPWPSSCGVTAEGGHPPRRSDGHTNRAAPGRSPARSHRGRIDNSAAQQATATERAKSAHGKATSTKKSRPTWRAGLARSSPFSPPPSRAFQFQPPFRSSSSRLASVFSAPDCEVRDQLLLERGSGAGDLGLGARFVLAVKSRFGLALPLCRFKNLEMARFQARSDQRSAADDVGPENFTDHLKNTLSSGDMELPEEGARAPKARKPYTISKQREKWTEDEHKRFLEALQQHGRAWRRIQEHIGNKTAVQIRSHAQKFFSKVIRESSGDSNTAAPPQIQIPPPRPKRKPAHPYPRNLGSVVGKDASAIKRLEKPQLQIQSQSETENYSPKSVLTTAQISSETLAIEGSGSPASSDYMEGKCLTPSTSVGELGVQVVLSKDATATSDGAACRIPEGPVLRLFGKRVEVNNLHQQPISNTGKLQHASDMELDASAETPTSGTGKFSSHDAAEAKAWNPWLAGKQQFMCYFPQWEVLPVPSNCQFLSYGNGSISYTVLDPQTVASNTQQNHPSQAANCNAEGSRTESITTSSSLPEVTTQKSDSVESTQVNNDDDKLIPVPGSRKRVSTLPACLRGFVPYKKCTAQSKMLQSQATGDEADREMTRLLKLVKQPSTNGGEYGSSAIKDLPRCLTSVKEIGREHDILLGAGQWARLHDPSGSSESRPSFSNLDKDYSAIQELQKIERIRTANVSA</sequence>
<dbReference type="GO" id="GO:0005634">
    <property type="term" value="C:nucleus"/>
    <property type="evidence" value="ECO:0007669"/>
    <property type="project" value="UniProtKB-SubCell"/>
</dbReference>
<accession>A0AAQ3X6Q5</accession>
<evidence type="ECO:0000256" key="2">
    <source>
        <dbReference type="ARBA" id="ARBA00023015"/>
    </source>
</evidence>
<dbReference type="AlphaFoldDB" id="A0AAQ3X6Q5"/>
<dbReference type="SUPFAM" id="SSF46689">
    <property type="entry name" value="Homeodomain-like"/>
    <property type="match status" value="1"/>
</dbReference>
<dbReference type="Proteomes" id="UP001341281">
    <property type="component" value="Chromosome 07"/>
</dbReference>
<keyword evidence="2" id="KW-0805">Transcription regulation</keyword>
<organism evidence="10 11">
    <name type="scientific">Paspalum notatum var. saurae</name>
    <dbReference type="NCBI Taxonomy" id="547442"/>
    <lineage>
        <taxon>Eukaryota</taxon>
        <taxon>Viridiplantae</taxon>
        <taxon>Streptophyta</taxon>
        <taxon>Embryophyta</taxon>
        <taxon>Tracheophyta</taxon>
        <taxon>Spermatophyta</taxon>
        <taxon>Magnoliopsida</taxon>
        <taxon>Liliopsida</taxon>
        <taxon>Poales</taxon>
        <taxon>Poaceae</taxon>
        <taxon>PACMAD clade</taxon>
        <taxon>Panicoideae</taxon>
        <taxon>Andropogonodae</taxon>
        <taxon>Paspaleae</taxon>
        <taxon>Paspalinae</taxon>
        <taxon>Paspalum</taxon>
    </lineage>
</organism>
<feature type="domain" description="SANT" evidence="8">
    <location>
        <begin position="254"/>
        <end position="305"/>
    </location>
</feature>
<dbReference type="PROSITE" id="PS51293">
    <property type="entry name" value="SANT"/>
    <property type="match status" value="1"/>
</dbReference>
<evidence type="ECO:0000313" key="10">
    <source>
        <dbReference type="EMBL" id="WVZ86860.1"/>
    </source>
</evidence>
<feature type="domain" description="HTH myb-type" evidence="9">
    <location>
        <begin position="251"/>
        <end position="305"/>
    </location>
</feature>
<dbReference type="InterPro" id="IPR017930">
    <property type="entry name" value="Myb_dom"/>
</dbReference>
<feature type="region of interest" description="Disordered" evidence="6">
    <location>
        <begin position="460"/>
        <end position="488"/>
    </location>
</feature>
<dbReference type="PANTHER" id="PTHR12802:SF171">
    <property type="entry name" value="OS04G0583900 PROTEIN"/>
    <property type="match status" value="1"/>
</dbReference>
<evidence type="ECO:0000259" key="9">
    <source>
        <dbReference type="PROSITE" id="PS51294"/>
    </source>
</evidence>
<gene>
    <name evidence="10" type="ORF">U9M48_033581</name>
</gene>
<evidence type="ECO:0000256" key="6">
    <source>
        <dbReference type="SAM" id="MobiDB-lite"/>
    </source>
</evidence>
<dbReference type="EMBL" id="CP144751">
    <property type="protein sequence ID" value="WVZ86860.1"/>
    <property type="molecule type" value="Genomic_DNA"/>
</dbReference>
<dbReference type="NCBIfam" id="TIGR01557">
    <property type="entry name" value="myb_SHAQKYF"/>
    <property type="match status" value="1"/>
</dbReference>
<dbReference type="PROSITE" id="PS51294">
    <property type="entry name" value="HTH_MYB"/>
    <property type="match status" value="1"/>
</dbReference>
<dbReference type="PROSITE" id="PS50090">
    <property type="entry name" value="MYB_LIKE"/>
    <property type="match status" value="1"/>
</dbReference>
<proteinExistence type="predicted"/>
<protein>
    <submittedName>
        <fullName evidence="10">Uncharacterized protein</fullName>
    </submittedName>
</protein>
<keyword evidence="4" id="KW-0804">Transcription</keyword>
<evidence type="ECO:0000259" key="7">
    <source>
        <dbReference type="PROSITE" id="PS50090"/>
    </source>
</evidence>
<dbReference type="GO" id="GO:0010468">
    <property type="term" value="P:regulation of gene expression"/>
    <property type="evidence" value="ECO:0007669"/>
    <property type="project" value="UniProtKB-ARBA"/>
</dbReference>